<dbReference type="InterPro" id="IPR001242">
    <property type="entry name" value="Condensation_dom"/>
</dbReference>
<accession>A0A7I7X9Z7</accession>
<dbReference type="Proteomes" id="UP000467260">
    <property type="component" value="Chromosome"/>
</dbReference>
<dbReference type="SUPFAM" id="SSF52777">
    <property type="entry name" value="CoA-dependent acyltransferases"/>
    <property type="match status" value="2"/>
</dbReference>
<evidence type="ECO:0000313" key="3">
    <source>
        <dbReference type="Proteomes" id="UP000467260"/>
    </source>
</evidence>
<dbReference type="GO" id="GO:0016746">
    <property type="term" value="F:acyltransferase activity"/>
    <property type="evidence" value="ECO:0007669"/>
    <property type="project" value="UniProtKB-KW"/>
</dbReference>
<dbReference type="InterPro" id="IPR023213">
    <property type="entry name" value="CAT-like_dom_sf"/>
</dbReference>
<organism evidence="2 3">
    <name type="scientific">Mycolicibacter hiberniae</name>
    <dbReference type="NCBI Taxonomy" id="29314"/>
    <lineage>
        <taxon>Bacteria</taxon>
        <taxon>Bacillati</taxon>
        <taxon>Actinomycetota</taxon>
        <taxon>Actinomycetes</taxon>
        <taxon>Mycobacteriales</taxon>
        <taxon>Mycobacteriaceae</taxon>
        <taxon>Mycolicibacter</taxon>
    </lineage>
</organism>
<reference evidence="2 3" key="1">
    <citation type="journal article" date="2019" name="Emerg. Microbes Infect.">
        <title>Comprehensive subspecies identification of 175 nontuberculous mycobacteria species based on 7547 genomic profiles.</title>
        <authorList>
            <person name="Matsumoto Y."/>
            <person name="Kinjo T."/>
            <person name="Motooka D."/>
            <person name="Nabeya D."/>
            <person name="Jung N."/>
            <person name="Uechi K."/>
            <person name="Horii T."/>
            <person name="Iida T."/>
            <person name="Fujita J."/>
            <person name="Nakamura S."/>
        </authorList>
    </citation>
    <scope>NUCLEOTIDE SEQUENCE [LARGE SCALE GENOMIC DNA]</scope>
    <source>
        <strain evidence="2 3">JCM 13571</strain>
    </source>
</reference>
<dbReference type="GO" id="GO:0008610">
    <property type="term" value="P:lipid biosynthetic process"/>
    <property type="evidence" value="ECO:0007669"/>
    <property type="project" value="UniProtKB-ARBA"/>
</dbReference>
<sequence length="481" mass="52792">MLFAREEEQTLRVGPLALGTLADWEPEAGPTVVWQPSAAALAAARRAPVNAVPASYMQEQHIRGYIDQTAVGLDYSRLMVLSCDMAGRCDRRAIGYIINAHVRRHETYRSWFEHAEDGRLIRHVMDDPSDIEFVPVDHGELALPQVRALLTETPDPLQWDCFRFGIIQGKSHFTFFASIDHVHVDAAVAGVTLMELYFMYNALVVGGAPLELPPAGNYSEFCIRQHQFTSALTQESPEIRAWRTFAEHNDHSLPGFPLPLGDPAQPCDAAMVTVTMLDEQQTIDFESACTDANTRFIGGVLACCALAHRELTGEATFYGLTPRDTRRSPEDDLTLGWFTGLIPITVPIGESSFADAANAAQISFDSGRTLADVPYQRVRELVPSLGKPPPNFPVINFLDAGAAPLSALIAAGLDDLNIGVYSDGRYSYQMSLYVIRVGEETAVTAVFPDNPEAHESVARYLALLTSVFERVADQGHGEQVA</sequence>
<dbReference type="Pfam" id="PF00668">
    <property type="entry name" value="Condensation"/>
    <property type="match status" value="1"/>
</dbReference>
<dbReference type="Gene3D" id="3.30.559.10">
    <property type="entry name" value="Chloramphenicol acetyltransferase-like domain"/>
    <property type="match status" value="1"/>
</dbReference>
<keyword evidence="3" id="KW-1185">Reference proteome</keyword>
<dbReference type="Gene3D" id="3.30.559.30">
    <property type="entry name" value="Nonribosomal peptide synthetase, condensation domain"/>
    <property type="match status" value="1"/>
</dbReference>
<protein>
    <submittedName>
        <fullName evidence="2">Acyltransferase</fullName>
    </submittedName>
</protein>
<name>A0A7I7X9Z7_9MYCO</name>
<feature type="domain" description="Condensation" evidence="1">
    <location>
        <begin position="83"/>
        <end position="381"/>
    </location>
</feature>
<gene>
    <name evidence="2" type="primary">papA3</name>
    <name evidence="2" type="ORF">MHIB_35860</name>
</gene>
<proteinExistence type="predicted"/>
<evidence type="ECO:0000313" key="2">
    <source>
        <dbReference type="EMBL" id="BBZ25168.1"/>
    </source>
</evidence>
<dbReference type="AlphaFoldDB" id="A0A7I7X9Z7"/>
<keyword evidence="2" id="KW-0012">Acyltransferase</keyword>
<dbReference type="EMBL" id="AP022609">
    <property type="protein sequence ID" value="BBZ25168.1"/>
    <property type="molecule type" value="Genomic_DNA"/>
</dbReference>
<dbReference type="KEGG" id="mhib:MHIB_35860"/>
<evidence type="ECO:0000259" key="1">
    <source>
        <dbReference type="Pfam" id="PF00668"/>
    </source>
</evidence>
<keyword evidence="2" id="KW-0808">Transferase</keyword>